<organism evidence="2 3">
    <name type="scientific">Crepidotus variabilis</name>
    <dbReference type="NCBI Taxonomy" id="179855"/>
    <lineage>
        <taxon>Eukaryota</taxon>
        <taxon>Fungi</taxon>
        <taxon>Dikarya</taxon>
        <taxon>Basidiomycota</taxon>
        <taxon>Agaricomycotina</taxon>
        <taxon>Agaricomycetes</taxon>
        <taxon>Agaricomycetidae</taxon>
        <taxon>Agaricales</taxon>
        <taxon>Agaricineae</taxon>
        <taxon>Crepidotaceae</taxon>
        <taxon>Crepidotus</taxon>
    </lineage>
</organism>
<proteinExistence type="predicted"/>
<feature type="chain" id="PRO_5040195705" evidence="1">
    <location>
        <begin position="18"/>
        <end position="230"/>
    </location>
</feature>
<protein>
    <submittedName>
        <fullName evidence="2">PEBP-like protein</fullName>
    </submittedName>
</protein>
<evidence type="ECO:0000256" key="1">
    <source>
        <dbReference type="SAM" id="SignalP"/>
    </source>
</evidence>
<dbReference type="InterPro" id="IPR035810">
    <property type="entry name" value="PEBP_euk"/>
</dbReference>
<comment type="caution">
    <text evidence="2">The sequence shown here is derived from an EMBL/GenBank/DDBJ whole genome shotgun (WGS) entry which is preliminary data.</text>
</comment>
<dbReference type="Proteomes" id="UP000807306">
    <property type="component" value="Unassembled WGS sequence"/>
</dbReference>
<dbReference type="Gene3D" id="3.90.280.10">
    <property type="entry name" value="PEBP-like"/>
    <property type="match status" value="1"/>
</dbReference>
<keyword evidence="3" id="KW-1185">Reference proteome</keyword>
<feature type="signal peptide" evidence="1">
    <location>
        <begin position="1"/>
        <end position="17"/>
    </location>
</feature>
<dbReference type="InterPro" id="IPR008914">
    <property type="entry name" value="PEBP"/>
</dbReference>
<gene>
    <name evidence="2" type="ORF">CPB83DRAFT_890309</name>
</gene>
<evidence type="ECO:0000313" key="2">
    <source>
        <dbReference type="EMBL" id="KAF9533191.1"/>
    </source>
</evidence>
<reference evidence="2" key="1">
    <citation type="submission" date="2020-11" db="EMBL/GenBank/DDBJ databases">
        <authorList>
            <consortium name="DOE Joint Genome Institute"/>
            <person name="Ahrendt S."/>
            <person name="Riley R."/>
            <person name="Andreopoulos W."/>
            <person name="Labutti K."/>
            <person name="Pangilinan J."/>
            <person name="Ruiz-Duenas F.J."/>
            <person name="Barrasa J.M."/>
            <person name="Sanchez-Garcia M."/>
            <person name="Camarero S."/>
            <person name="Miyauchi S."/>
            <person name="Serrano A."/>
            <person name="Linde D."/>
            <person name="Babiker R."/>
            <person name="Drula E."/>
            <person name="Ayuso-Fernandez I."/>
            <person name="Pacheco R."/>
            <person name="Padilla G."/>
            <person name="Ferreira P."/>
            <person name="Barriuso J."/>
            <person name="Kellner H."/>
            <person name="Castanera R."/>
            <person name="Alfaro M."/>
            <person name="Ramirez L."/>
            <person name="Pisabarro A.G."/>
            <person name="Kuo A."/>
            <person name="Tritt A."/>
            <person name="Lipzen A."/>
            <person name="He G."/>
            <person name="Yan M."/>
            <person name="Ng V."/>
            <person name="Cullen D."/>
            <person name="Martin F."/>
            <person name="Rosso M.-N."/>
            <person name="Henrissat B."/>
            <person name="Hibbett D."/>
            <person name="Martinez A.T."/>
            <person name="Grigoriev I.V."/>
        </authorList>
    </citation>
    <scope>NUCLEOTIDE SEQUENCE</scope>
    <source>
        <strain evidence="2">CBS 506.95</strain>
    </source>
</reference>
<keyword evidence="1" id="KW-0732">Signal</keyword>
<sequence>MLLTVLVSVAFLRFVIAQDTSIATVKRAFEKAKLPQALGLEFNPKCLLEVVFHTNVLKAPIPVTAGMTIFKNDTTIRPTFSLAFPNHRNVDTLEASKVFGRGPFVICMLDPDAPTPQNTTLGPVRHFLATDFYINPDASGFQLVNKTPAINNWNPPNPTKGVDAHRYAIFLFKQPPQFDGQSLINATTPIIRWNISQFVNSTGLGQPIGGTFMMIAPVAPAFDFVISLLV</sequence>
<dbReference type="InterPro" id="IPR036610">
    <property type="entry name" value="PEBP-like_sf"/>
</dbReference>
<evidence type="ECO:0000313" key="3">
    <source>
        <dbReference type="Proteomes" id="UP000807306"/>
    </source>
</evidence>
<dbReference type="SUPFAM" id="SSF49777">
    <property type="entry name" value="PEBP-like"/>
    <property type="match status" value="1"/>
</dbReference>
<dbReference type="CDD" id="cd00866">
    <property type="entry name" value="PEBP_euk"/>
    <property type="match status" value="1"/>
</dbReference>
<name>A0A9P6JU86_9AGAR</name>
<accession>A0A9P6JU86</accession>
<dbReference type="PANTHER" id="PTHR11362:SF82">
    <property type="entry name" value="PHOSPHATIDYLETHANOLAMINE-BINDING PROTEIN 4"/>
    <property type="match status" value="1"/>
</dbReference>
<dbReference type="OrthoDB" id="2506647at2759"/>
<dbReference type="PANTHER" id="PTHR11362">
    <property type="entry name" value="PHOSPHATIDYLETHANOLAMINE-BINDING PROTEIN"/>
    <property type="match status" value="1"/>
</dbReference>
<dbReference type="AlphaFoldDB" id="A0A9P6JU86"/>
<dbReference type="EMBL" id="MU157829">
    <property type="protein sequence ID" value="KAF9533191.1"/>
    <property type="molecule type" value="Genomic_DNA"/>
</dbReference>
<dbReference type="Pfam" id="PF01161">
    <property type="entry name" value="PBP"/>
    <property type="match status" value="1"/>
</dbReference>